<name>A0AAV5AI80_9AGAM</name>
<dbReference type="AlphaFoldDB" id="A0AAV5AI80"/>
<dbReference type="Proteomes" id="UP001050691">
    <property type="component" value="Unassembled WGS sequence"/>
</dbReference>
<evidence type="ECO:0000313" key="4">
    <source>
        <dbReference type="Proteomes" id="UP001050691"/>
    </source>
</evidence>
<dbReference type="InterPro" id="IPR048746">
    <property type="entry name" value="CCL2-like_lectin"/>
</dbReference>
<organism evidence="3 4">
    <name type="scientific">Clathrus columnatus</name>
    <dbReference type="NCBI Taxonomy" id="1419009"/>
    <lineage>
        <taxon>Eukaryota</taxon>
        <taxon>Fungi</taxon>
        <taxon>Dikarya</taxon>
        <taxon>Basidiomycota</taxon>
        <taxon>Agaricomycotina</taxon>
        <taxon>Agaricomycetes</taxon>
        <taxon>Phallomycetidae</taxon>
        <taxon>Phallales</taxon>
        <taxon>Clathraceae</taxon>
        <taxon>Clathrus</taxon>
    </lineage>
</organism>
<evidence type="ECO:0000256" key="1">
    <source>
        <dbReference type="SAM" id="SignalP"/>
    </source>
</evidence>
<gene>
    <name evidence="3" type="ORF">Clacol_007089</name>
</gene>
<proteinExistence type="predicted"/>
<evidence type="ECO:0000259" key="2">
    <source>
        <dbReference type="Pfam" id="PF21595"/>
    </source>
</evidence>
<keyword evidence="4" id="KW-1185">Reference proteome</keyword>
<sequence>MKAISIFTATILALSFGVLNAVAQSFALADGTYQFVNRVSDPFGNQLALTSGPVNTVLTLAPFVRNLWVVENTGLGVVISVPSSGGTVEVGFSGTLPQNLMTVEAGGFFWSTTSFGGSITISDTSNSFNWAAPTQTIGAAVAGQFASPTPTLAPWQLWVPILTTTDS</sequence>
<reference evidence="3" key="1">
    <citation type="submission" date="2021-10" db="EMBL/GenBank/DDBJ databases">
        <title>De novo Genome Assembly of Clathrus columnatus (Basidiomycota, Fungi) Using Illumina and Nanopore Sequence Data.</title>
        <authorList>
            <person name="Ogiso-Tanaka E."/>
            <person name="Itagaki H."/>
            <person name="Hosoya T."/>
            <person name="Hosaka K."/>
        </authorList>
    </citation>
    <scope>NUCLEOTIDE SEQUENCE</scope>
    <source>
        <strain evidence="3">MO-923</strain>
    </source>
</reference>
<protein>
    <recommendedName>
        <fullName evidence="2">CCL2-like lectin domain-containing protein</fullName>
    </recommendedName>
</protein>
<dbReference type="Pfam" id="PF21595">
    <property type="entry name" value="CCL2-like"/>
    <property type="match status" value="1"/>
</dbReference>
<dbReference type="Gene3D" id="2.80.10.50">
    <property type="match status" value="1"/>
</dbReference>
<keyword evidence="1" id="KW-0732">Signal</keyword>
<feature type="chain" id="PRO_5043831448" description="CCL2-like lectin domain-containing protein" evidence="1">
    <location>
        <begin position="24"/>
        <end position="167"/>
    </location>
</feature>
<dbReference type="EMBL" id="BPWL01000008">
    <property type="protein sequence ID" value="GJJ12844.1"/>
    <property type="molecule type" value="Genomic_DNA"/>
</dbReference>
<feature type="signal peptide" evidence="1">
    <location>
        <begin position="1"/>
        <end position="23"/>
    </location>
</feature>
<evidence type="ECO:0000313" key="3">
    <source>
        <dbReference type="EMBL" id="GJJ12844.1"/>
    </source>
</evidence>
<comment type="caution">
    <text evidence="3">The sequence shown here is derived from an EMBL/GenBank/DDBJ whole genome shotgun (WGS) entry which is preliminary data.</text>
</comment>
<feature type="domain" description="CCL2-like lectin" evidence="2">
    <location>
        <begin position="31"/>
        <end position="141"/>
    </location>
</feature>
<accession>A0AAV5AI80</accession>